<comment type="cofactor">
    <cofactor evidence="1">
        <name>FAD</name>
        <dbReference type="ChEBI" id="CHEBI:57692"/>
    </cofactor>
</comment>
<dbReference type="EMBL" id="CP099837">
    <property type="protein sequence ID" value="USY22342.1"/>
    <property type="molecule type" value="Genomic_DNA"/>
</dbReference>
<keyword evidence="4" id="KW-0479">Metal-binding</keyword>
<keyword evidence="13" id="KW-1185">Reference proteome</keyword>
<dbReference type="SUPFAM" id="SSF63380">
    <property type="entry name" value="Riboflavin synthase domain-like"/>
    <property type="match status" value="1"/>
</dbReference>
<keyword evidence="3" id="KW-0001">2Fe-2S</keyword>
<feature type="transmembrane region" description="Helical" evidence="10">
    <location>
        <begin position="71"/>
        <end position="88"/>
    </location>
</feature>
<dbReference type="Gene3D" id="2.40.30.10">
    <property type="entry name" value="Translation factors"/>
    <property type="match status" value="1"/>
</dbReference>
<dbReference type="PANTHER" id="PTHR47354:SF6">
    <property type="entry name" value="NADH OXIDOREDUCTASE HCR"/>
    <property type="match status" value="1"/>
</dbReference>
<keyword evidence="2" id="KW-0285">Flavoprotein</keyword>
<evidence type="ECO:0000256" key="7">
    <source>
        <dbReference type="ARBA" id="ARBA00023004"/>
    </source>
</evidence>
<dbReference type="Proteomes" id="UP001055940">
    <property type="component" value="Chromosome"/>
</dbReference>
<feature type="transmembrane region" description="Helical" evidence="10">
    <location>
        <begin position="43"/>
        <end position="64"/>
    </location>
</feature>
<dbReference type="InterPro" id="IPR039261">
    <property type="entry name" value="FNR_nucleotide-bd"/>
</dbReference>
<protein>
    <recommendedName>
        <fullName evidence="11">FAD-binding FR-type domain-containing protein</fullName>
    </recommendedName>
</protein>
<dbReference type="PROSITE" id="PS51384">
    <property type="entry name" value="FAD_FR"/>
    <property type="match status" value="1"/>
</dbReference>
<keyword evidence="5" id="KW-0274">FAD</keyword>
<dbReference type="CDD" id="cd00322">
    <property type="entry name" value="FNR_like"/>
    <property type="match status" value="1"/>
</dbReference>
<organism evidence="12 13">
    <name type="scientific">Nocardiopsis exhalans</name>
    <dbReference type="NCBI Taxonomy" id="163604"/>
    <lineage>
        <taxon>Bacteria</taxon>
        <taxon>Bacillati</taxon>
        <taxon>Actinomycetota</taxon>
        <taxon>Actinomycetes</taxon>
        <taxon>Streptosporangiales</taxon>
        <taxon>Nocardiopsidaceae</taxon>
        <taxon>Nocardiopsis</taxon>
    </lineage>
</organism>
<evidence type="ECO:0000313" key="12">
    <source>
        <dbReference type="EMBL" id="USY22342.1"/>
    </source>
</evidence>
<dbReference type="PRINTS" id="PR00410">
    <property type="entry name" value="PHEHYDRXLASE"/>
</dbReference>
<evidence type="ECO:0000256" key="5">
    <source>
        <dbReference type="ARBA" id="ARBA00022827"/>
    </source>
</evidence>
<evidence type="ECO:0000256" key="6">
    <source>
        <dbReference type="ARBA" id="ARBA00023002"/>
    </source>
</evidence>
<feature type="transmembrane region" description="Helical" evidence="10">
    <location>
        <begin position="194"/>
        <end position="213"/>
    </location>
</feature>
<evidence type="ECO:0000256" key="10">
    <source>
        <dbReference type="SAM" id="Phobius"/>
    </source>
</evidence>
<keyword evidence="10" id="KW-1133">Transmembrane helix</keyword>
<proteinExistence type="predicted"/>
<feature type="region of interest" description="Disordered" evidence="9">
    <location>
        <begin position="441"/>
        <end position="461"/>
    </location>
</feature>
<keyword evidence="6" id="KW-0560">Oxidoreductase</keyword>
<evidence type="ECO:0000256" key="1">
    <source>
        <dbReference type="ARBA" id="ARBA00001974"/>
    </source>
</evidence>
<evidence type="ECO:0000259" key="11">
    <source>
        <dbReference type="PROSITE" id="PS51384"/>
    </source>
</evidence>
<evidence type="ECO:0000256" key="2">
    <source>
        <dbReference type="ARBA" id="ARBA00022630"/>
    </source>
</evidence>
<feature type="transmembrane region" description="Helical" evidence="10">
    <location>
        <begin position="94"/>
        <end position="113"/>
    </location>
</feature>
<sequence length="535" mass="55816">MRRLLAPFTGQVTMYRLVSVALGSIALAALVQSALGVLAFDLAEVTVSLAVSVSAALLTGWLVPKALGVRPHLESLLVTGLILFLVLWPESSLTGLLALAVAASLATLSKYVLTWRGRHVLNPAAFALVVVGVAGIASPSWWAGSASLLPLVLVAGYLVVRRLGVFSFVGVFLLFSGGINLYTTAASGMPVVEAAWTVLASSPLLFLAAFMLTEPLTTPPRWWQRVAVAATVGVLDGVVFTFGPVYSSPELALLAGNLLAFAFGQRHGVRLRLLSRHETAPGTVELVLSASRPLRFEAGQYLELSLPHARPDSRGTRRMFSIASPPGNPDEISLAMRLPENPSSFKRAVTALEPGQELHATGISGDFVLPSDPAAPVLMVAGGIGVTPFASMAAEQPGRDAVLVHCVNYPADLTHTEVFSKAGTRVVIVCPDPRAGQTASAAATTSAASTSPGTQASRAPASTRTASAALNLLEGLPENAVYGGPNLATALGEHVPDLAERTAYVAGSPAMVTATRRTLRLLGARKVRVDAFSGY</sequence>
<name>A0ABY5DEA1_9ACTN</name>
<evidence type="ECO:0000256" key="8">
    <source>
        <dbReference type="ARBA" id="ARBA00023014"/>
    </source>
</evidence>
<dbReference type="Gene3D" id="3.40.50.80">
    <property type="entry name" value="Nucleotide-binding domain of ferredoxin-NADP reductase (FNR) module"/>
    <property type="match status" value="1"/>
</dbReference>
<keyword evidence="7" id="KW-0408">Iron</keyword>
<dbReference type="SUPFAM" id="SSF52343">
    <property type="entry name" value="Ferredoxin reductase-like, C-terminal NADP-linked domain"/>
    <property type="match status" value="1"/>
</dbReference>
<evidence type="ECO:0000256" key="9">
    <source>
        <dbReference type="SAM" id="MobiDB-lite"/>
    </source>
</evidence>
<evidence type="ECO:0000256" key="3">
    <source>
        <dbReference type="ARBA" id="ARBA00022714"/>
    </source>
</evidence>
<evidence type="ECO:0000256" key="4">
    <source>
        <dbReference type="ARBA" id="ARBA00022723"/>
    </source>
</evidence>
<keyword evidence="8" id="KW-0411">Iron-sulfur</keyword>
<feature type="transmembrane region" description="Helical" evidence="10">
    <location>
        <begin position="165"/>
        <end position="182"/>
    </location>
</feature>
<keyword evidence="10" id="KW-0472">Membrane</keyword>
<dbReference type="PANTHER" id="PTHR47354">
    <property type="entry name" value="NADH OXIDOREDUCTASE HCR"/>
    <property type="match status" value="1"/>
</dbReference>
<accession>A0ABY5DEA1</accession>
<dbReference type="InterPro" id="IPR050415">
    <property type="entry name" value="MRET"/>
</dbReference>
<feature type="domain" description="FAD-binding FR-type" evidence="11">
    <location>
        <begin position="266"/>
        <end position="370"/>
    </location>
</feature>
<gene>
    <name evidence="12" type="ORF">NE857_12460</name>
</gene>
<evidence type="ECO:0000313" key="13">
    <source>
        <dbReference type="Proteomes" id="UP001055940"/>
    </source>
</evidence>
<feature type="transmembrane region" description="Helical" evidence="10">
    <location>
        <begin position="120"/>
        <end position="137"/>
    </location>
</feature>
<feature type="transmembrane region" description="Helical" evidence="10">
    <location>
        <begin position="225"/>
        <end position="245"/>
    </location>
</feature>
<dbReference type="RefSeq" id="WP_254421127.1">
    <property type="nucleotide sequence ID" value="NZ_BAAAJB010000046.1"/>
</dbReference>
<reference evidence="12" key="1">
    <citation type="submission" date="2022-06" db="EMBL/GenBank/DDBJ databases">
        <authorList>
            <person name="Ping M."/>
        </authorList>
    </citation>
    <scope>NUCLEOTIDE SEQUENCE</scope>
    <source>
        <strain evidence="12">JCM11759T</strain>
    </source>
</reference>
<feature type="transmembrane region" description="Helical" evidence="10">
    <location>
        <begin position="143"/>
        <end position="160"/>
    </location>
</feature>
<dbReference type="InterPro" id="IPR017938">
    <property type="entry name" value="Riboflavin_synthase-like_b-brl"/>
</dbReference>
<keyword evidence="10" id="KW-0812">Transmembrane</keyword>
<dbReference type="InterPro" id="IPR017927">
    <property type="entry name" value="FAD-bd_FR_type"/>
</dbReference>